<dbReference type="Pfam" id="PF05199">
    <property type="entry name" value="GMC_oxred_C"/>
    <property type="match status" value="1"/>
</dbReference>
<name>A0A6J7GMV9_9ZZZZ</name>
<gene>
    <name evidence="6" type="ORF">UFOPK2754_01025</name>
    <name evidence="7" type="ORF">UFOPK3139_00607</name>
    <name evidence="8" type="ORF">UFOPK3543_01122</name>
    <name evidence="9" type="ORF">UFOPK3967_00462</name>
</gene>
<dbReference type="SUPFAM" id="SSF51905">
    <property type="entry name" value="FAD/NAD(P)-binding domain"/>
    <property type="match status" value="1"/>
</dbReference>
<dbReference type="PIRSF" id="PIRSF000137">
    <property type="entry name" value="Alcohol_oxidase"/>
    <property type="match status" value="1"/>
</dbReference>
<keyword evidence="4" id="KW-0274">FAD</keyword>
<dbReference type="PANTHER" id="PTHR11552:SF147">
    <property type="entry name" value="CHOLINE DEHYDROGENASE, MITOCHONDRIAL"/>
    <property type="match status" value="1"/>
</dbReference>
<reference evidence="8" key="1">
    <citation type="submission" date="2020-05" db="EMBL/GenBank/DDBJ databases">
        <authorList>
            <person name="Chiriac C."/>
            <person name="Salcher M."/>
            <person name="Ghai R."/>
            <person name="Kavagutti S V."/>
        </authorList>
    </citation>
    <scope>NUCLEOTIDE SEQUENCE</scope>
</reference>
<evidence type="ECO:0000256" key="4">
    <source>
        <dbReference type="ARBA" id="ARBA00022827"/>
    </source>
</evidence>
<evidence type="ECO:0000313" key="8">
    <source>
        <dbReference type="EMBL" id="CAB4905670.1"/>
    </source>
</evidence>
<dbReference type="Gene3D" id="3.30.410.40">
    <property type="match status" value="1"/>
</dbReference>
<dbReference type="InterPro" id="IPR007867">
    <property type="entry name" value="GMC_OxRtase_C"/>
</dbReference>
<dbReference type="InterPro" id="IPR036188">
    <property type="entry name" value="FAD/NAD-bd_sf"/>
</dbReference>
<proteinExistence type="inferred from homology"/>
<dbReference type="GO" id="GO:0050660">
    <property type="term" value="F:flavin adenine dinucleotide binding"/>
    <property type="evidence" value="ECO:0007669"/>
    <property type="project" value="InterPro"/>
</dbReference>
<comment type="cofactor">
    <cofactor evidence="1">
        <name>FAD</name>
        <dbReference type="ChEBI" id="CHEBI:57692"/>
    </cofactor>
</comment>
<accession>A0A6J7GMV9</accession>
<dbReference type="Gene3D" id="3.50.50.60">
    <property type="entry name" value="FAD/NAD(P)-binding domain"/>
    <property type="match status" value="1"/>
</dbReference>
<dbReference type="InterPro" id="IPR012132">
    <property type="entry name" value="GMC_OxRdtase"/>
</dbReference>
<dbReference type="EMBL" id="CAFABA010000016">
    <property type="protein sequence ID" value="CAB4819469.1"/>
    <property type="molecule type" value="Genomic_DNA"/>
</dbReference>
<keyword evidence="3" id="KW-0285">Flavoprotein</keyword>
<evidence type="ECO:0000313" key="6">
    <source>
        <dbReference type="EMBL" id="CAB4739007.1"/>
    </source>
</evidence>
<dbReference type="SUPFAM" id="SSF54373">
    <property type="entry name" value="FAD-linked reductases, C-terminal domain"/>
    <property type="match status" value="1"/>
</dbReference>
<dbReference type="PANTHER" id="PTHR11552">
    <property type="entry name" value="GLUCOSE-METHANOL-CHOLINE GMC OXIDOREDUCTASE"/>
    <property type="match status" value="1"/>
</dbReference>
<sequence>MVDYDDVIVGGGSAGIALATRLTENSSRRVLLIEAGPDPHGVVDDDRLGDQMRFSSTLTHWGIDATFMPGSALNYPQGRRTGGGSAVNGAFAVRGIRDDYDRWAAAAGDEWSWPHMLRVLCRLESDQDFGGDSHGTSGPVPIVRWRRDELLPMQQAFLAAVNAKGIPWMDDMNAPDASGIGAIPMNRQNGLRMSTALTYLPLARDRENLTIWPGIEVTRVILAQGRATGVEFVRDGQVERVQGARIILSAGALQSPSLLMRSGIGPSGHLAEMGIECRVALSGVGENLMDHQGTAVFLVPREGLAPTDDRVCQLGARYSSSSGLAVDDMWLSMWSSWELAEFPDMQAALGVPAISAVIAGVHDPLSRGTVRLRSSDPSVRPAVDFAMLSHPDDMSRLVEGLQVAMELASSSEMASLYRGIGLLDVASINDRDVLEAYIKSTVGGWYHATGTCRMGSDPDAGAVVDGHLRVFGVDGLHVVDASVMPTVVRAPTNMTSIAIGERAAELLG</sequence>
<feature type="domain" description="Glucose-methanol-choline oxidoreductase N-terminal" evidence="5">
    <location>
        <begin position="251"/>
        <end position="265"/>
    </location>
</feature>
<dbReference type="Pfam" id="PF00732">
    <property type="entry name" value="GMC_oxred_N"/>
    <property type="match status" value="1"/>
</dbReference>
<dbReference type="InterPro" id="IPR000172">
    <property type="entry name" value="GMC_OxRdtase_N"/>
</dbReference>
<dbReference type="EMBL" id="CAFBMH010000032">
    <property type="protein sequence ID" value="CAB4905670.1"/>
    <property type="molecule type" value="Genomic_DNA"/>
</dbReference>
<evidence type="ECO:0000259" key="5">
    <source>
        <dbReference type="PROSITE" id="PS00624"/>
    </source>
</evidence>
<evidence type="ECO:0000256" key="1">
    <source>
        <dbReference type="ARBA" id="ARBA00001974"/>
    </source>
</evidence>
<dbReference type="EMBL" id="CAFBOS010000018">
    <property type="protein sequence ID" value="CAB4982730.1"/>
    <property type="molecule type" value="Genomic_DNA"/>
</dbReference>
<comment type="similarity">
    <text evidence="2">Belongs to the GMC oxidoreductase family.</text>
</comment>
<organism evidence="8">
    <name type="scientific">freshwater metagenome</name>
    <dbReference type="NCBI Taxonomy" id="449393"/>
    <lineage>
        <taxon>unclassified sequences</taxon>
        <taxon>metagenomes</taxon>
        <taxon>ecological metagenomes</taxon>
    </lineage>
</organism>
<dbReference type="EMBL" id="CAEZYR010000029">
    <property type="protein sequence ID" value="CAB4739007.1"/>
    <property type="molecule type" value="Genomic_DNA"/>
</dbReference>
<evidence type="ECO:0000313" key="9">
    <source>
        <dbReference type="EMBL" id="CAB4982730.1"/>
    </source>
</evidence>
<evidence type="ECO:0000256" key="3">
    <source>
        <dbReference type="ARBA" id="ARBA00022630"/>
    </source>
</evidence>
<dbReference type="PROSITE" id="PS00624">
    <property type="entry name" value="GMC_OXRED_2"/>
    <property type="match status" value="1"/>
</dbReference>
<protein>
    <submittedName>
        <fullName evidence="8">Unannotated protein</fullName>
    </submittedName>
</protein>
<evidence type="ECO:0000313" key="7">
    <source>
        <dbReference type="EMBL" id="CAB4819469.1"/>
    </source>
</evidence>
<dbReference type="AlphaFoldDB" id="A0A6J7GMV9"/>
<dbReference type="GO" id="GO:0016614">
    <property type="term" value="F:oxidoreductase activity, acting on CH-OH group of donors"/>
    <property type="evidence" value="ECO:0007669"/>
    <property type="project" value="InterPro"/>
</dbReference>
<evidence type="ECO:0000256" key="2">
    <source>
        <dbReference type="ARBA" id="ARBA00010790"/>
    </source>
</evidence>